<dbReference type="InterPro" id="IPR005720">
    <property type="entry name" value="Dihydroorotate_DH_cat"/>
</dbReference>
<dbReference type="NCBIfam" id="TIGR01037">
    <property type="entry name" value="pyrD_sub1_fam"/>
    <property type="match status" value="1"/>
</dbReference>
<feature type="binding site" evidence="9">
    <location>
        <position position="168"/>
    </location>
    <ligand>
        <name>FMN</name>
        <dbReference type="ChEBI" id="CHEBI:58210"/>
    </ligand>
</feature>
<dbReference type="EMBL" id="SOKU01000248">
    <property type="protein sequence ID" value="TES85174.1"/>
    <property type="molecule type" value="Genomic_DNA"/>
</dbReference>
<evidence type="ECO:0000256" key="5">
    <source>
        <dbReference type="ARBA" id="ARBA00022630"/>
    </source>
</evidence>
<dbReference type="PANTHER" id="PTHR48109:SF1">
    <property type="entry name" value="DIHYDROOROTATE DEHYDROGENASE (FUMARATE)"/>
    <property type="match status" value="1"/>
</dbReference>
<feature type="binding site" evidence="9">
    <location>
        <position position="102"/>
    </location>
    <ligand>
        <name>FMN</name>
        <dbReference type="ChEBI" id="CHEBI:58210"/>
    </ligand>
</feature>
<dbReference type="AlphaFoldDB" id="A0A523QI06"/>
<dbReference type="InterPro" id="IPR050074">
    <property type="entry name" value="DHO_dehydrogenase"/>
</dbReference>
<accession>A0A523QI06</accession>
<dbReference type="FunFam" id="3.20.20.70:FF:000027">
    <property type="entry name" value="Dihydropyrimidine dehydrogenase [NADP(+)]"/>
    <property type="match status" value="1"/>
</dbReference>
<dbReference type="Pfam" id="PF01180">
    <property type="entry name" value="DHO_dh"/>
    <property type="match status" value="1"/>
</dbReference>
<sequence>MDNLADLSVSLGRIHLKNPVLVASGTFGYGEEYQDLVEAAELGGIITKAVTLEPREGNPPPRLAETPAGLLNSIGLENPGIEVFLKEKLPKLRKLKTRIIVNIAGEKKTEYLNLAERLGRETGIDALEVNISCPNVQEGGLVFGTRADLAFSLVKGLRQATDLPLIVKLTPNVTDVTEIAQAAKEGGAEALSLINTILGMAIDVNTRRPKIGAITGGLSGPAIRPVAVRMVHQTFQKVDLPLIGMGGIACAEDALEFVLAGATAVAVGTANLVDPTVSLKIIEGLRQYLKKGGIHSFQSLIGTLRV</sequence>
<dbReference type="InterPro" id="IPR033888">
    <property type="entry name" value="DHOD_1B"/>
</dbReference>
<comment type="function">
    <text evidence="9">Catalyzes the conversion of dihydroorotate to orotate.</text>
</comment>
<comment type="subcellular location">
    <subcellularLocation>
        <location evidence="1 9">Cytoplasm</location>
    </subcellularLocation>
</comment>
<feature type="binding site" evidence="9">
    <location>
        <position position="24"/>
    </location>
    <ligand>
        <name>FMN</name>
        <dbReference type="ChEBI" id="CHEBI:58210"/>
    </ligand>
</feature>
<feature type="binding site" evidence="9">
    <location>
        <begin position="268"/>
        <end position="269"/>
    </location>
    <ligand>
        <name>FMN</name>
        <dbReference type="ChEBI" id="CHEBI:58210"/>
    </ligand>
</feature>
<feature type="binding site" evidence="9">
    <location>
        <begin position="195"/>
        <end position="196"/>
    </location>
    <ligand>
        <name>substrate</name>
    </ligand>
</feature>
<dbReference type="InterPro" id="IPR049622">
    <property type="entry name" value="Dihydroorotate_DH_I"/>
</dbReference>
<evidence type="ECO:0000256" key="1">
    <source>
        <dbReference type="ARBA" id="ARBA00004496"/>
    </source>
</evidence>
<dbReference type="EC" id="1.3.-.-" evidence="9"/>
<comment type="cofactor">
    <cofactor evidence="9">
        <name>FMN</name>
        <dbReference type="ChEBI" id="CHEBI:58210"/>
    </cofactor>
    <text evidence="9">Binds 1 FMN per subunit.</text>
</comment>
<feature type="binding site" evidence="9">
    <location>
        <position position="220"/>
    </location>
    <ligand>
        <name>FMN</name>
        <dbReference type="ChEBI" id="CHEBI:58210"/>
    </ligand>
</feature>
<evidence type="ECO:0000256" key="9">
    <source>
        <dbReference type="HAMAP-Rule" id="MF_00224"/>
    </source>
</evidence>
<dbReference type="HAMAP" id="MF_00224">
    <property type="entry name" value="DHO_dh_type1"/>
    <property type="match status" value="1"/>
</dbReference>
<feature type="domain" description="Dihydroorotate dehydrogenase catalytic" evidence="10">
    <location>
        <begin position="7"/>
        <end position="289"/>
    </location>
</feature>
<dbReference type="GO" id="GO:0006207">
    <property type="term" value="P:'de novo' pyrimidine nucleobase biosynthetic process"/>
    <property type="evidence" value="ECO:0007669"/>
    <property type="project" value="InterPro"/>
</dbReference>
<keyword evidence="4 9" id="KW-0963">Cytoplasm</keyword>
<dbReference type="InterPro" id="IPR024920">
    <property type="entry name" value="Dihydroorotate_DH_1"/>
</dbReference>
<feature type="binding site" evidence="9">
    <location>
        <position position="130"/>
    </location>
    <ligand>
        <name>FMN</name>
        <dbReference type="ChEBI" id="CHEBI:58210"/>
    </ligand>
</feature>
<dbReference type="PIRSF" id="PIRSF000164">
    <property type="entry name" value="DHO_oxidase"/>
    <property type="match status" value="1"/>
</dbReference>
<evidence type="ECO:0000259" key="10">
    <source>
        <dbReference type="Pfam" id="PF01180"/>
    </source>
</evidence>
<comment type="caution">
    <text evidence="11">The sequence shown here is derived from an EMBL/GenBank/DDBJ whole genome shotgun (WGS) entry which is preliminary data.</text>
</comment>
<dbReference type="UniPathway" id="UPA00070"/>
<evidence type="ECO:0000256" key="3">
    <source>
        <dbReference type="ARBA" id="ARBA00008008"/>
    </source>
</evidence>
<name>A0A523QI06_UNCAE</name>
<feature type="active site" description="Nucleophile" evidence="9">
    <location>
        <position position="133"/>
    </location>
</feature>
<dbReference type="InterPro" id="IPR001295">
    <property type="entry name" value="Dihydroorotate_DH_CS"/>
</dbReference>
<dbReference type="Gene3D" id="3.20.20.70">
    <property type="entry name" value="Aldolase class I"/>
    <property type="match status" value="1"/>
</dbReference>
<reference evidence="11 12" key="1">
    <citation type="submission" date="2019-03" db="EMBL/GenBank/DDBJ databases">
        <title>Metabolic potential of uncultured bacteria and archaea associated with petroleum seepage in deep-sea sediments.</title>
        <authorList>
            <person name="Dong X."/>
            <person name="Hubert C."/>
        </authorList>
    </citation>
    <scope>NUCLEOTIDE SEQUENCE [LARGE SCALE GENOMIC DNA]</scope>
    <source>
        <strain evidence="11">E44_bin92</strain>
    </source>
</reference>
<evidence type="ECO:0000256" key="4">
    <source>
        <dbReference type="ARBA" id="ARBA00022490"/>
    </source>
</evidence>
<organism evidence="11 12">
    <name type="scientific">Aerophobetes bacterium</name>
    <dbReference type="NCBI Taxonomy" id="2030807"/>
    <lineage>
        <taxon>Bacteria</taxon>
        <taxon>Candidatus Aerophobota</taxon>
    </lineage>
</organism>
<feature type="binding site" evidence="9">
    <location>
        <begin position="72"/>
        <end position="76"/>
    </location>
    <ligand>
        <name>substrate</name>
    </ligand>
</feature>
<dbReference type="PROSITE" id="PS00911">
    <property type="entry name" value="DHODEHASE_1"/>
    <property type="match status" value="1"/>
</dbReference>
<comment type="similarity">
    <text evidence="3 9">Belongs to the dihydroorotate dehydrogenase family. Type 1 subfamily.</text>
</comment>
<dbReference type="GO" id="GO:0004152">
    <property type="term" value="F:dihydroorotate dehydrogenase activity"/>
    <property type="evidence" value="ECO:0007669"/>
    <property type="project" value="UniProtKB-UniRule"/>
</dbReference>
<proteinExistence type="inferred from homology"/>
<evidence type="ECO:0000256" key="7">
    <source>
        <dbReference type="ARBA" id="ARBA00022975"/>
    </source>
</evidence>
<dbReference type="GO" id="GO:0044205">
    <property type="term" value="P:'de novo' UMP biosynthetic process"/>
    <property type="evidence" value="ECO:0007669"/>
    <property type="project" value="UniProtKB-UniRule"/>
</dbReference>
<evidence type="ECO:0000256" key="2">
    <source>
        <dbReference type="ARBA" id="ARBA00004725"/>
    </source>
</evidence>
<dbReference type="Proteomes" id="UP000320781">
    <property type="component" value="Unassembled WGS sequence"/>
</dbReference>
<keyword evidence="8 9" id="KW-0560">Oxidoreductase</keyword>
<dbReference type="InterPro" id="IPR012135">
    <property type="entry name" value="Dihydroorotate_DH_1_2"/>
</dbReference>
<dbReference type="SUPFAM" id="SSF51395">
    <property type="entry name" value="FMN-linked oxidoreductases"/>
    <property type="match status" value="1"/>
</dbReference>
<feature type="binding site" evidence="9">
    <location>
        <position position="130"/>
    </location>
    <ligand>
        <name>substrate</name>
    </ligand>
</feature>
<dbReference type="GO" id="GO:0005737">
    <property type="term" value="C:cytoplasm"/>
    <property type="evidence" value="ECO:0007669"/>
    <property type="project" value="UniProtKB-SubCell"/>
</dbReference>
<protein>
    <recommendedName>
        <fullName evidence="9">Dihydroorotate dehydrogenase</fullName>
        <shortName evidence="9">DHOD</shortName>
        <shortName evidence="9">DHODase</shortName>
        <shortName evidence="9">DHOdehase</shortName>
        <ecNumber evidence="9">1.3.-.-</ecNumber>
    </recommendedName>
</protein>
<comment type="pathway">
    <text evidence="2 9">Pyrimidine metabolism; UMP biosynthesis via de novo pathway.</text>
</comment>
<feature type="binding site" evidence="9">
    <location>
        <begin position="48"/>
        <end position="49"/>
    </location>
    <ligand>
        <name>FMN</name>
        <dbReference type="ChEBI" id="CHEBI:58210"/>
    </ligand>
</feature>
<gene>
    <name evidence="9" type="primary">pyrD</name>
    <name evidence="11" type="ORF">E3J95_05050</name>
</gene>
<evidence type="ECO:0000256" key="8">
    <source>
        <dbReference type="ARBA" id="ARBA00023002"/>
    </source>
</evidence>
<feature type="binding site" evidence="9">
    <location>
        <position position="194"/>
    </location>
    <ligand>
        <name>FMN</name>
        <dbReference type="ChEBI" id="CHEBI:58210"/>
    </ligand>
</feature>
<dbReference type="CDD" id="cd04740">
    <property type="entry name" value="DHOD_1B_like"/>
    <property type="match status" value="1"/>
</dbReference>
<evidence type="ECO:0000256" key="6">
    <source>
        <dbReference type="ARBA" id="ARBA00022643"/>
    </source>
</evidence>
<feature type="binding site" evidence="9">
    <location>
        <begin position="246"/>
        <end position="247"/>
    </location>
    <ligand>
        <name>FMN</name>
        <dbReference type="ChEBI" id="CHEBI:58210"/>
    </ligand>
</feature>
<dbReference type="NCBIfam" id="NF005574">
    <property type="entry name" value="PRK07259.1"/>
    <property type="match status" value="1"/>
</dbReference>
<feature type="binding site" evidence="9">
    <location>
        <position position="48"/>
    </location>
    <ligand>
        <name>substrate</name>
    </ligand>
</feature>
<evidence type="ECO:0000313" key="11">
    <source>
        <dbReference type="EMBL" id="TES85174.1"/>
    </source>
</evidence>
<keyword evidence="5 9" id="KW-0285">Flavoprotein</keyword>
<evidence type="ECO:0000313" key="12">
    <source>
        <dbReference type="Proteomes" id="UP000320781"/>
    </source>
</evidence>
<keyword evidence="7 9" id="KW-0665">Pyrimidine biosynthesis</keyword>
<keyword evidence="6 9" id="KW-0288">FMN</keyword>
<comment type="catalytic activity">
    <reaction evidence="9">
        <text>(S)-dihydroorotate + A = orotate + AH2</text>
        <dbReference type="Rhea" id="RHEA:18073"/>
        <dbReference type="ChEBI" id="CHEBI:13193"/>
        <dbReference type="ChEBI" id="CHEBI:17499"/>
        <dbReference type="ChEBI" id="CHEBI:30839"/>
        <dbReference type="ChEBI" id="CHEBI:30864"/>
    </reaction>
</comment>
<dbReference type="PANTHER" id="PTHR48109">
    <property type="entry name" value="DIHYDROOROTATE DEHYDROGENASE (QUINONE), MITOCHONDRIAL-RELATED"/>
    <property type="match status" value="1"/>
</dbReference>
<dbReference type="InterPro" id="IPR013785">
    <property type="entry name" value="Aldolase_TIM"/>
</dbReference>